<evidence type="ECO:0000313" key="12">
    <source>
        <dbReference type="Proteomes" id="UP000183766"/>
    </source>
</evidence>
<evidence type="ECO:0000256" key="7">
    <source>
        <dbReference type="ARBA" id="ARBA00022827"/>
    </source>
</evidence>
<name>A0A1I4VG25_9BACE</name>
<evidence type="ECO:0000256" key="4">
    <source>
        <dbReference type="ARBA" id="ARBA00022630"/>
    </source>
</evidence>
<comment type="catalytic activity">
    <reaction evidence="10">
        <text>L-threonyl-[protein] + FAD = FMN-L-threonyl-[protein] + AMP + H(+)</text>
        <dbReference type="Rhea" id="RHEA:36847"/>
        <dbReference type="Rhea" id="RHEA-COMP:11060"/>
        <dbReference type="Rhea" id="RHEA-COMP:11061"/>
        <dbReference type="ChEBI" id="CHEBI:15378"/>
        <dbReference type="ChEBI" id="CHEBI:30013"/>
        <dbReference type="ChEBI" id="CHEBI:57692"/>
        <dbReference type="ChEBI" id="CHEBI:74257"/>
        <dbReference type="ChEBI" id="CHEBI:456215"/>
        <dbReference type="EC" id="2.7.1.180"/>
    </reaction>
</comment>
<dbReference type="PANTHER" id="PTHR30040">
    <property type="entry name" value="THIAMINE BIOSYNTHESIS LIPOPROTEIN APBE"/>
    <property type="match status" value="1"/>
</dbReference>
<dbReference type="GO" id="GO:0016740">
    <property type="term" value="F:transferase activity"/>
    <property type="evidence" value="ECO:0007669"/>
    <property type="project" value="UniProtKB-KW"/>
</dbReference>
<evidence type="ECO:0000256" key="9">
    <source>
        <dbReference type="ARBA" id="ARBA00031306"/>
    </source>
</evidence>
<dbReference type="AlphaFoldDB" id="A0A1I4VG25"/>
<keyword evidence="5" id="KW-0808">Transferase</keyword>
<keyword evidence="4" id="KW-0285">Flavoprotein</keyword>
<evidence type="ECO:0000256" key="8">
    <source>
        <dbReference type="ARBA" id="ARBA00022842"/>
    </source>
</evidence>
<dbReference type="PANTHER" id="PTHR30040:SF2">
    <property type="entry name" value="FAD:PROTEIN FMN TRANSFERASE"/>
    <property type="match status" value="1"/>
</dbReference>
<dbReference type="EC" id="2.7.1.180" evidence="2"/>
<keyword evidence="6" id="KW-0479">Metal-binding</keyword>
<evidence type="ECO:0000256" key="10">
    <source>
        <dbReference type="ARBA" id="ARBA00048540"/>
    </source>
</evidence>
<keyword evidence="7" id="KW-0274">FAD</keyword>
<comment type="cofactor">
    <cofactor evidence="1">
        <name>Mg(2+)</name>
        <dbReference type="ChEBI" id="CHEBI:18420"/>
    </cofactor>
</comment>
<accession>A0A1I4VG25</accession>
<evidence type="ECO:0000256" key="5">
    <source>
        <dbReference type="ARBA" id="ARBA00022679"/>
    </source>
</evidence>
<keyword evidence="8" id="KW-0460">Magnesium</keyword>
<protein>
    <recommendedName>
        <fullName evidence="3">FAD:protein FMN transferase</fullName>
        <ecNumber evidence="2">2.7.1.180</ecNumber>
    </recommendedName>
    <alternativeName>
        <fullName evidence="9">Flavin transferase</fullName>
    </alternativeName>
</protein>
<evidence type="ECO:0000313" key="11">
    <source>
        <dbReference type="EMBL" id="SFN00080.1"/>
    </source>
</evidence>
<dbReference type="Pfam" id="PF02424">
    <property type="entry name" value="ApbE"/>
    <property type="match status" value="1"/>
</dbReference>
<organism evidence="11 12">
    <name type="scientific">Bacteroides xylanisolvens</name>
    <dbReference type="NCBI Taxonomy" id="371601"/>
    <lineage>
        <taxon>Bacteria</taxon>
        <taxon>Pseudomonadati</taxon>
        <taxon>Bacteroidota</taxon>
        <taxon>Bacteroidia</taxon>
        <taxon>Bacteroidales</taxon>
        <taxon>Bacteroidaceae</taxon>
        <taxon>Bacteroides</taxon>
    </lineage>
</organism>
<dbReference type="Proteomes" id="UP000183766">
    <property type="component" value="Unassembled WGS sequence"/>
</dbReference>
<reference evidence="11 12" key="1">
    <citation type="submission" date="2016-10" db="EMBL/GenBank/DDBJ databases">
        <authorList>
            <person name="de Groot N.N."/>
        </authorList>
    </citation>
    <scope>NUCLEOTIDE SEQUENCE [LARGE SCALE GENOMIC DNA]</scope>
    <source>
        <strain evidence="11 12">NLAE-zl-C202</strain>
    </source>
</reference>
<keyword evidence="11" id="KW-0449">Lipoprotein</keyword>
<dbReference type="Gene3D" id="3.10.520.10">
    <property type="entry name" value="ApbE-like domains"/>
    <property type="match status" value="2"/>
</dbReference>
<dbReference type="EMBL" id="FOUM01000016">
    <property type="protein sequence ID" value="SFN00080.1"/>
    <property type="molecule type" value="Genomic_DNA"/>
</dbReference>
<evidence type="ECO:0000256" key="3">
    <source>
        <dbReference type="ARBA" id="ARBA00016337"/>
    </source>
</evidence>
<dbReference type="InterPro" id="IPR024932">
    <property type="entry name" value="ApbE"/>
</dbReference>
<evidence type="ECO:0000256" key="1">
    <source>
        <dbReference type="ARBA" id="ARBA00001946"/>
    </source>
</evidence>
<dbReference type="SUPFAM" id="SSF143631">
    <property type="entry name" value="ApbE-like"/>
    <property type="match status" value="1"/>
</dbReference>
<evidence type="ECO:0000256" key="2">
    <source>
        <dbReference type="ARBA" id="ARBA00011955"/>
    </source>
</evidence>
<dbReference type="GO" id="GO:0046872">
    <property type="term" value="F:metal ion binding"/>
    <property type="evidence" value="ECO:0007669"/>
    <property type="project" value="UniProtKB-KW"/>
</dbReference>
<proteinExistence type="predicted"/>
<gene>
    <name evidence="11" type="ORF">SAMN05216250_11642</name>
</gene>
<dbReference type="InterPro" id="IPR003374">
    <property type="entry name" value="ApbE-like_sf"/>
</dbReference>
<sequence length="269" mass="30962">MLETGCKYYKDEAMFHGFIPHIMGTRFDILLIHSNAERLNGLWTHIINELERLDKILNRFDPHSEVSKINSHTYQSKIQISKEMESILQLCSYYYETTSHLFDITLKDFSKIQLHEHSCISFISPDISLDFGGFAKGYALKKIKKLIEQENINHAFVNFGNSSILGMGHHPYGDSWRVSFLNPYNQSLLNEFDLKNTTLSTSGNTLQYTGHIMNPLTGLFNEQRKASSIISTDPLEAEILSTVWMIANKEQQLLLTENFKNIQATIYDL</sequence>
<evidence type="ECO:0000256" key="6">
    <source>
        <dbReference type="ARBA" id="ARBA00022723"/>
    </source>
</evidence>